<sequence length="552" mass="61983">MDEHGFPLFGAPALSETPGVAEGSDKRILRRKLDMEKCDRCRKDKKKCQPRERSPSQPCDRCRSIGAECSPNTRKKRRTGGAGVPLLSEAAIAPVSVASGDTSYGRKDGDTAAPTWTHDQLIDTISVLRLLKMKESYFDHFAHSIEELFSGYAEFQDRFWASLDWDVNIDENELTQDLCRLTDQLLQLIGSRLDQLRQGPEDDLSPEVANLMHARRQVLLPEIEGRYQPHHDLMVDVGHLIDDLCSSKDFGAALITLQHNSRKFCSKEYIERYNTIYTNFLARVTSLPGNLGVDIPREILNCPIFFEQQDSWDSLLNAVDIGTIAACQDYTGSTILHILAGDFRARDTGQYIRNLFQIVDINRQDFVARTALHIAIGCNLESTSFLEYLLSNGADPTLRTRYGHTPLHYAASLGNSKICKLLLESGADINSQDITRGTPLVHAASHERMATIRLLLDCIKLDTAITYYEFGCPLYSPLKFGLEEAALAIMSRMDWKRNVSKVREEGTALHLAVMGGSKKLAGMIMKEMGHEVNFEGPWEGESWWFALFEAVS</sequence>
<dbReference type="Gene3D" id="4.10.240.10">
    <property type="entry name" value="Zn(2)-C6 fungal-type DNA-binding domain"/>
    <property type="match status" value="1"/>
</dbReference>
<dbReference type="AlphaFoldDB" id="A0AAE0K0D5"/>
<dbReference type="GO" id="GO:0008270">
    <property type="term" value="F:zinc ion binding"/>
    <property type="evidence" value="ECO:0007669"/>
    <property type="project" value="InterPro"/>
</dbReference>
<feature type="region of interest" description="Disordered" evidence="5">
    <location>
        <begin position="1"/>
        <end position="28"/>
    </location>
</feature>
<dbReference type="PANTHER" id="PTHR24173">
    <property type="entry name" value="ANKYRIN REPEAT CONTAINING"/>
    <property type="match status" value="1"/>
</dbReference>
<dbReference type="Proteomes" id="UP001287356">
    <property type="component" value="Unassembled WGS sequence"/>
</dbReference>
<dbReference type="InterPro" id="IPR002110">
    <property type="entry name" value="Ankyrin_rpt"/>
</dbReference>
<dbReference type="PROSITE" id="PS50048">
    <property type="entry name" value="ZN2_CY6_FUNGAL_2"/>
    <property type="match status" value="1"/>
</dbReference>
<name>A0AAE0K0D5_9PEZI</name>
<evidence type="ECO:0000256" key="5">
    <source>
        <dbReference type="SAM" id="MobiDB-lite"/>
    </source>
</evidence>
<protein>
    <submittedName>
        <fullName evidence="7">Ankyrin repeat-containing domain protein</fullName>
    </submittedName>
</protein>
<keyword evidence="2 4" id="KW-0040">ANK repeat</keyword>
<dbReference type="Gene3D" id="1.25.40.20">
    <property type="entry name" value="Ankyrin repeat-containing domain"/>
    <property type="match status" value="1"/>
</dbReference>
<dbReference type="InterPro" id="IPR036770">
    <property type="entry name" value="Ankyrin_rpt-contain_sf"/>
</dbReference>
<evidence type="ECO:0000259" key="6">
    <source>
        <dbReference type="PROSITE" id="PS50048"/>
    </source>
</evidence>
<dbReference type="PROSITE" id="PS50297">
    <property type="entry name" value="ANK_REP_REGION"/>
    <property type="match status" value="1"/>
</dbReference>
<evidence type="ECO:0000256" key="1">
    <source>
        <dbReference type="ARBA" id="ARBA00022737"/>
    </source>
</evidence>
<feature type="non-terminal residue" evidence="7">
    <location>
        <position position="552"/>
    </location>
</feature>
<dbReference type="EMBL" id="JAULSN010000007">
    <property type="protein sequence ID" value="KAK3367340.1"/>
    <property type="molecule type" value="Genomic_DNA"/>
</dbReference>
<dbReference type="InterPro" id="IPR036864">
    <property type="entry name" value="Zn2-C6_fun-type_DNA-bd_sf"/>
</dbReference>
<dbReference type="SMART" id="SM00248">
    <property type="entry name" value="ANK"/>
    <property type="match status" value="4"/>
</dbReference>
<evidence type="ECO:0000256" key="4">
    <source>
        <dbReference type="PROSITE-ProRule" id="PRU00023"/>
    </source>
</evidence>
<reference evidence="7" key="1">
    <citation type="journal article" date="2023" name="Mol. Phylogenet. Evol.">
        <title>Genome-scale phylogeny and comparative genomics of the fungal order Sordariales.</title>
        <authorList>
            <person name="Hensen N."/>
            <person name="Bonometti L."/>
            <person name="Westerberg I."/>
            <person name="Brannstrom I.O."/>
            <person name="Guillou S."/>
            <person name="Cros-Aarteil S."/>
            <person name="Calhoun S."/>
            <person name="Haridas S."/>
            <person name="Kuo A."/>
            <person name="Mondo S."/>
            <person name="Pangilinan J."/>
            <person name="Riley R."/>
            <person name="LaButti K."/>
            <person name="Andreopoulos B."/>
            <person name="Lipzen A."/>
            <person name="Chen C."/>
            <person name="Yan M."/>
            <person name="Daum C."/>
            <person name="Ng V."/>
            <person name="Clum A."/>
            <person name="Steindorff A."/>
            <person name="Ohm R.A."/>
            <person name="Martin F."/>
            <person name="Silar P."/>
            <person name="Natvig D.O."/>
            <person name="Lalanne C."/>
            <person name="Gautier V."/>
            <person name="Ament-Velasquez S.L."/>
            <person name="Kruys A."/>
            <person name="Hutchinson M.I."/>
            <person name="Powell A.J."/>
            <person name="Barry K."/>
            <person name="Miller A.N."/>
            <person name="Grigoriev I.V."/>
            <person name="Debuchy R."/>
            <person name="Gladieux P."/>
            <person name="Hiltunen Thoren M."/>
            <person name="Johannesson H."/>
        </authorList>
    </citation>
    <scope>NUCLEOTIDE SEQUENCE</scope>
    <source>
        <strain evidence="7">CBS 958.72</strain>
    </source>
</reference>
<evidence type="ECO:0000256" key="2">
    <source>
        <dbReference type="ARBA" id="ARBA00023043"/>
    </source>
</evidence>
<keyword evidence="3" id="KW-0539">Nucleus</keyword>
<dbReference type="SUPFAM" id="SSF48403">
    <property type="entry name" value="Ankyrin repeat"/>
    <property type="match status" value="1"/>
</dbReference>
<dbReference type="SUPFAM" id="SSF57701">
    <property type="entry name" value="Zn2/Cys6 DNA-binding domain"/>
    <property type="match status" value="1"/>
</dbReference>
<feature type="repeat" description="ANK" evidence="4">
    <location>
        <begin position="367"/>
        <end position="401"/>
    </location>
</feature>
<feature type="compositionally biased region" description="Basic and acidic residues" evidence="5">
    <location>
        <begin position="42"/>
        <end position="54"/>
    </location>
</feature>
<accession>A0AAE0K0D5</accession>
<comment type="caution">
    <text evidence="7">The sequence shown here is derived from an EMBL/GenBank/DDBJ whole genome shotgun (WGS) entry which is preliminary data.</text>
</comment>
<organism evidence="7 8">
    <name type="scientific">Lasiosphaeria ovina</name>
    <dbReference type="NCBI Taxonomy" id="92902"/>
    <lineage>
        <taxon>Eukaryota</taxon>
        <taxon>Fungi</taxon>
        <taxon>Dikarya</taxon>
        <taxon>Ascomycota</taxon>
        <taxon>Pezizomycotina</taxon>
        <taxon>Sordariomycetes</taxon>
        <taxon>Sordariomycetidae</taxon>
        <taxon>Sordariales</taxon>
        <taxon>Lasiosphaeriaceae</taxon>
        <taxon>Lasiosphaeria</taxon>
    </lineage>
</organism>
<feature type="repeat" description="ANK" evidence="4">
    <location>
        <begin position="402"/>
        <end position="434"/>
    </location>
</feature>
<reference evidence="7" key="2">
    <citation type="submission" date="2023-06" db="EMBL/GenBank/DDBJ databases">
        <authorList>
            <consortium name="Lawrence Berkeley National Laboratory"/>
            <person name="Haridas S."/>
            <person name="Hensen N."/>
            <person name="Bonometti L."/>
            <person name="Westerberg I."/>
            <person name="Brannstrom I.O."/>
            <person name="Guillou S."/>
            <person name="Cros-Aarteil S."/>
            <person name="Calhoun S."/>
            <person name="Kuo A."/>
            <person name="Mondo S."/>
            <person name="Pangilinan J."/>
            <person name="Riley R."/>
            <person name="Labutti K."/>
            <person name="Andreopoulos B."/>
            <person name="Lipzen A."/>
            <person name="Chen C."/>
            <person name="Yanf M."/>
            <person name="Daum C."/>
            <person name="Ng V."/>
            <person name="Clum A."/>
            <person name="Steindorff A."/>
            <person name="Ohm R."/>
            <person name="Martin F."/>
            <person name="Silar P."/>
            <person name="Natvig D."/>
            <person name="Lalanne C."/>
            <person name="Gautier V."/>
            <person name="Ament-Velasquez S.L."/>
            <person name="Kruys A."/>
            <person name="Hutchinson M.I."/>
            <person name="Powell A.J."/>
            <person name="Barry K."/>
            <person name="Miller A.N."/>
            <person name="Grigoriev I.V."/>
            <person name="Debuchy R."/>
            <person name="Gladieux P."/>
            <person name="Thoren M.H."/>
            <person name="Johannesson H."/>
        </authorList>
    </citation>
    <scope>NUCLEOTIDE SEQUENCE</scope>
    <source>
        <strain evidence="7">CBS 958.72</strain>
    </source>
</reference>
<dbReference type="GO" id="GO:0000981">
    <property type="term" value="F:DNA-binding transcription factor activity, RNA polymerase II-specific"/>
    <property type="evidence" value="ECO:0007669"/>
    <property type="project" value="InterPro"/>
</dbReference>
<feature type="region of interest" description="Disordered" evidence="5">
    <location>
        <begin position="42"/>
        <end position="61"/>
    </location>
</feature>
<proteinExistence type="predicted"/>
<feature type="domain" description="Zn(2)-C6 fungal-type" evidence="6">
    <location>
        <begin position="37"/>
        <end position="70"/>
    </location>
</feature>
<evidence type="ECO:0000313" key="8">
    <source>
        <dbReference type="Proteomes" id="UP001287356"/>
    </source>
</evidence>
<dbReference type="PANTHER" id="PTHR24173:SF74">
    <property type="entry name" value="ANKYRIN REPEAT DOMAIN-CONTAINING PROTEIN 16"/>
    <property type="match status" value="1"/>
</dbReference>
<dbReference type="InterPro" id="IPR001138">
    <property type="entry name" value="Zn2Cys6_DnaBD"/>
</dbReference>
<keyword evidence="1" id="KW-0677">Repeat</keyword>
<evidence type="ECO:0000313" key="7">
    <source>
        <dbReference type="EMBL" id="KAK3367340.1"/>
    </source>
</evidence>
<dbReference type="PROSITE" id="PS50088">
    <property type="entry name" value="ANK_REPEAT"/>
    <property type="match status" value="2"/>
</dbReference>
<keyword evidence="8" id="KW-1185">Reference proteome</keyword>
<dbReference type="Pfam" id="PF12796">
    <property type="entry name" value="Ank_2"/>
    <property type="match status" value="1"/>
</dbReference>
<evidence type="ECO:0000256" key="3">
    <source>
        <dbReference type="ARBA" id="ARBA00023242"/>
    </source>
</evidence>
<dbReference type="CDD" id="cd00067">
    <property type="entry name" value="GAL4"/>
    <property type="match status" value="1"/>
</dbReference>
<gene>
    <name evidence="7" type="ORF">B0T24DRAFT_710209</name>
</gene>